<dbReference type="SMART" id="SM00145">
    <property type="entry name" value="PI3Ka"/>
    <property type="match status" value="1"/>
</dbReference>
<dbReference type="Pfam" id="PF00613">
    <property type="entry name" value="PI3Ka"/>
    <property type="match status" value="1"/>
</dbReference>
<keyword evidence="5" id="KW-0443">Lipid metabolism</keyword>
<evidence type="ECO:0000256" key="2">
    <source>
        <dbReference type="ARBA" id="ARBA00022741"/>
    </source>
</evidence>
<dbReference type="PROSITE" id="PS50004">
    <property type="entry name" value="C2"/>
    <property type="match status" value="1"/>
</dbReference>
<dbReference type="InterPro" id="IPR016024">
    <property type="entry name" value="ARM-type_fold"/>
</dbReference>
<dbReference type="GO" id="GO:0005737">
    <property type="term" value="C:cytoplasm"/>
    <property type="evidence" value="ECO:0007669"/>
    <property type="project" value="TreeGrafter"/>
</dbReference>
<dbReference type="GO" id="GO:0005886">
    <property type="term" value="C:plasma membrane"/>
    <property type="evidence" value="ECO:0007669"/>
    <property type="project" value="TreeGrafter"/>
</dbReference>
<dbReference type="SMART" id="SM00146">
    <property type="entry name" value="PI3Kc"/>
    <property type="match status" value="1"/>
</dbReference>
<feature type="domain" description="C2 PI3K-type" evidence="15">
    <location>
        <begin position="637"/>
        <end position="790"/>
    </location>
</feature>
<dbReference type="GO" id="GO:0035091">
    <property type="term" value="F:phosphatidylinositol binding"/>
    <property type="evidence" value="ECO:0007669"/>
    <property type="project" value="InterPro"/>
</dbReference>
<evidence type="ECO:0000313" key="16">
    <source>
        <dbReference type="EMBL" id="KAK2551004.1"/>
    </source>
</evidence>
<feature type="domain" description="PX" evidence="11">
    <location>
        <begin position="1377"/>
        <end position="1493"/>
    </location>
</feature>
<evidence type="ECO:0000313" key="17">
    <source>
        <dbReference type="Proteomes" id="UP001249851"/>
    </source>
</evidence>
<evidence type="ECO:0000256" key="4">
    <source>
        <dbReference type="ARBA" id="ARBA00022840"/>
    </source>
</evidence>
<feature type="compositionally biased region" description="Polar residues" evidence="9">
    <location>
        <begin position="1"/>
        <end position="11"/>
    </location>
</feature>
<dbReference type="InterPro" id="IPR002420">
    <property type="entry name" value="PI3K-type_C2_dom"/>
</dbReference>
<keyword evidence="3" id="KW-0418">Kinase</keyword>
<dbReference type="CDD" id="cd05166">
    <property type="entry name" value="PI3Kc_II"/>
    <property type="match status" value="1"/>
</dbReference>
<feature type="compositionally biased region" description="Low complexity" evidence="9">
    <location>
        <begin position="297"/>
        <end position="311"/>
    </location>
</feature>
<evidence type="ECO:0000256" key="8">
    <source>
        <dbReference type="PROSITE-ProRule" id="PRU00880"/>
    </source>
</evidence>
<dbReference type="Proteomes" id="UP001249851">
    <property type="component" value="Unassembled WGS sequence"/>
</dbReference>
<dbReference type="SMART" id="SM00142">
    <property type="entry name" value="PI3K_C2"/>
    <property type="match status" value="1"/>
</dbReference>
<feature type="region of interest" description="Disordered" evidence="9">
    <location>
        <begin position="98"/>
        <end position="215"/>
    </location>
</feature>
<feature type="domain" description="PI3K-RBD" evidence="14">
    <location>
        <begin position="383"/>
        <end position="475"/>
    </location>
</feature>
<dbReference type="Gene3D" id="3.30.1010.10">
    <property type="entry name" value="Phosphatidylinositol 3-kinase Catalytic Subunit, Chain A, domain 4"/>
    <property type="match status" value="1"/>
</dbReference>
<keyword evidence="1" id="KW-0808">Transferase</keyword>
<dbReference type="InterPro" id="IPR001683">
    <property type="entry name" value="PX_dom"/>
</dbReference>
<dbReference type="GO" id="GO:0005524">
    <property type="term" value="F:ATP binding"/>
    <property type="evidence" value="ECO:0007669"/>
    <property type="project" value="UniProtKB-KW"/>
</dbReference>
<dbReference type="SUPFAM" id="SSF56112">
    <property type="entry name" value="Protein kinase-like (PK-like)"/>
    <property type="match status" value="1"/>
</dbReference>
<dbReference type="GO" id="GO:0035005">
    <property type="term" value="F:1-phosphatidylinositol-4-phosphate 3-kinase activity"/>
    <property type="evidence" value="ECO:0007669"/>
    <property type="project" value="UniProtKB-EC"/>
</dbReference>
<dbReference type="PROSITE" id="PS00916">
    <property type="entry name" value="PI3_4_KINASE_2"/>
    <property type="match status" value="1"/>
</dbReference>
<dbReference type="PROSITE" id="PS00915">
    <property type="entry name" value="PI3_4_KINASE_1"/>
    <property type="match status" value="1"/>
</dbReference>
<feature type="compositionally biased region" description="Polar residues" evidence="9">
    <location>
        <begin position="54"/>
        <end position="63"/>
    </location>
</feature>
<dbReference type="PROSITE" id="PS50195">
    <property type="entry name" value="PX"/>
    <property type="match status" value="1"/>
</dbReference>
<dbReference type="FunFam" id="3.30.1520.10:FF:000006">
    <property type="entry name" value="Phosphatidylinositol 4-phosphate 3-kinase C2 domain-containing subunit alpha"/>
    <property type="match status" value="1"/>
</dbReference>
<comment type="catalytic activity">
    <reaction evidence="7">
        <text>a 1,2-diacyl-sn-glycero-3-phospho-(1D-myo-inositol 4-phosphate) + ATP = a 1,2-diacyl-sn-glycero-3-phospho-(1D-myo-inositol-3,4-bisphosphate) + ADP + H(+)</text>
        <dbReference type="Rhea" id="RHEA:18373"/>
        <dbReference type="ChEBI" id="CHEBI:15378"/>
        <dbReference type="ChEBI" id="CHEBI:30616"/>
        <dbReference type="ChEBI" id="CHEBI:57658"/>
        <dbReference type="ChEBI" id="CHEBI:58178"/>
        <dbReference type="ChEBI" id="CHEBI:456216"/>
        <dbReference type="EC" id="2.7.1.154"/>
    </reaction>
    <physiologicalReaction direction="left-to-right" evidence="7">
        <dbReference type="Rhea" id="RHEA:18374"/>
    </physiologicalReaction>
</comment>
<comment type="similarity">
    <text evidence="8">Belongs to the PI3/PI4-kinase family.</text>
</comment>
<dbReference type="GO" id="GO:0016477">
    <property type="term" value="P:cell migration"/>
    <property type="evidence" value="ECO:0007669"/>
    <property type="project" value="TreeGrafter"/>
</dbReference>
<evidence type="ECO:0000259" key="12">
    <source>
        <dbReference type="PROSITE" id="PS50290"/>
    </source>
</evidence>
<feature type="domain" description="PIK helical" evidence="13">
    <location>
        <begin position="811"/>
        <end position="987"/>
    </location>
</feature>
<comment type="caution">
    <text evidence="16">The sequence shown here is derived from an EMBL/GenBank/DDBJ whole genome shotgun (WGS) entry which is preliminary data.</text>
</comment>
<feature type="region of interest" description="Disordered" evidence="9">
    <location>
        <begin position="1"/>
        <end position="24"/>
    </location>
</feature>
<dbReference type="InterPro" id="IPR001263">
    <property type="entry name" value="PI3K_accessory_dom"/>
</dbReference>
<dbReference type="Gene3D" id="1.10.1070.11">
    <property type="entry name" value="Phosphatidylinositol 3-/4-kinase, catalytic domain"/>
    <property type="match status" value="1"/>
</dbReference>
<dbReference type="FunFam" id="1.10.1070.11:FF:000001">
    <property type="entry name" value="Phosphatidylinositol 4,5-bisphosphate 3-kinase catalytic subunit"/>
    <property type="match status" value="1"/>
</dbReference>
<dbReference type="FunFam" id="2.60.40.150:FF:000065">
    <property type="entry name" value="phosphatidylinositol 4-phosphate 3-kinase C2 domain-containing subunit beta"/>
    <property type="match status" value="1"/>
</dbReference>
<dbReference type="Pfam" id="PF00794">
    <property type="entry name" value="PI3K_rbd"/>
    <property type="match status" value="1"/>
</dbReference>
<dbReference type="PROSITE" id="PS51547">
    <property type="entry name" value="C2_PI3K"/>
    <property type="match status" value="1"/>
</dbReference>
<dbReference type="SMART" id="SM00312">
    <property type="entry name" value="PX"/>
    <property type="match status" value="1"/>
</dbReference>
<evidence type="ECO:0000259" key="13">
    <source>
        <dbReference type="PROSITE" id="PS51545"/>
    </source>
</evidence>
<dbReference type="EMBL" id="JARQWQ010000103">
    <property type="protein sequence ID" value="KAK2551004.1"/>
    <property type="molecule type" value="Genomic_DNA"/>
</dbReference>
<evidence type="ECO:0000256" key="7">
    <source>
        <dbReference type="ARBA" id="ARBA00029297"/>
    </source>
</evidence>
<dbReference type="InterPro" id="IPR042236">
    <property type="entry name" value="PI3K_accessory_sf"/>
</dbReference>
<dbReference type="CDD" id="cd06883">
    <property type="entry name" value="PX_PI3K_C2"/>
    <property type="match status" value="1"/>
</dbReference>
<dbReference type="Pfam" id="PF00792">
    <property type="entry name" value="PI3K_C2"/>
    <property type="match status" value="1"/>
</dbReference>
<dbReference type="Gene3D" id="1.25.40.70">
    <property type="entry name" value="Phosphatidylinositol 3-kinase, accessory domain (PIK)"/>
    <property type="match status" value="1"/>
</dbReference>
<dbReference type="FunFam" id="3.30.1010.10:FF:000001">
    <property type="entry name" value="Phosphatidylinositol 4-phosphate 3-kinase C2 domain-containing subunit beta"/>
    <property type="match status" value="1"/>
</dbReference>
<evidence type="ECO:0000259" key="14">
    <source>
        <dbReference type="PROSITE" id="PS51546"/>
    </source>
</evidence>
<keyword evidence="4" id="KW-0067">ATP-binding</keyword>
<protein>
    <submittedName>
        <fullName evidence="16">Phosphatidylinositol 4-phosphate 3-kinase C2 domain-containing subunit beta</fullName>
    </submittedName>
</protein>
<keyword evidence="17" id="KW-1185">Reference proteome</keyword>
<dbReference type="PROSITE" id="PS51546">
    <property type="entry name" value="PI3K_RBD"/>
    <property type="match status" value="1"/>
</dbReference>
<dbReference type="CDD" id="cd08381">
    <property type="entry name" value="C2B_PI3K_class_II"/>
    <property type="match status" value="1"/>
</dbReference>
<dbReference type="PROSITE" id="PS51545">
    <property type="entry name" value="PIK_HELICAL"/>
    <property type="match status" value="1"/>
</dbReference>
<dbReference type="InterPro" id="IPR000341">
    <property type="entry name" value="PI3K_Ras-bd_dom"/>
</dbReference>
<dbReference type="Pfam" id="PF00454">
    <property type="entry name" value="PI3_PI4_kinase"/>
    <property type="match status" value="1"/>
</dbReference>
<dbReference type="CDD" id="cd04012">
    <property type="entry name" value="C2A_PI3K_class_II"/>
    <property type="match status" value="1"/>
</dbReference>
<evidence type="ECO:0000256" key="5">
    <source>
        <dbReference type="ARBA" id="ARBA00023098"/>
    </source>
</evidence>
<feature type="region of interest" description="Disordered" evidence="9">
    <location>
        <begin position="40"/>
        <end position="63"/>
    </location>
</feature>
<gene>
    <name evidence="16" type="ORF">P5673_028224</name>
</gene>
<accession>A0AAD9PY30</accession>
<evidence type="ECO:0000259" key="15">
    <source>
        <dbReference type="PROSITE" id="PS51547"/>
    </source>
</evidence>
<name>A0AAD9PY30_ACRCE</name>
<dbReference type="InterPro" id="IPR036871">
    <property type="entry name" value="PX_dom_sf"/>
</dbReference>
<evidence type="ECO:0000259" key="11">
    <source>
        <dbReference type="PROSITE" id="PS50195"/>
    </source>
</evidence>
<proteinExistence type="inferred from homology"/>
<feature type="compositionally biased region" description="Low complexity" evidence="9">
    <location>
        <begin position="197"/>
        <end position="210"/>
    </location>
</feature>
<dbReference type="SMART" id="SM00144">
    <property type="entry name" value="PI3K_rbd"/>
    <property type="match status" value="1"/>
</dbReference>
<reference evidence="16" key="2">
    <citation type="journal article" date="2023" name="Science">
        <title>Genomic signatures of disease resistance in endangered staghorn corals.</title>
        <authorList>
            <person name="Vollmer S.V."/>
            <person name="Selwyn J.D."/>
            <person name="Despard B.A."/>
            <person name="Roesel C.L."/>
        </authorList>
    </citation>
    <scope>NUCLEOTIDE SEQUENCE</scope>
    <source>
        <strain evidence="16">K2</strain>
    </source>
</reference>
<dbReference type="GO" id="GO:0005942">
    <property type="term" value="C:phosphatidylinositol 3-kinase complex"/>
    <property type="evidence" value="ECO:0007669"/>
    <property type="project" value="TreeGrafter"/>
</dbReference>
<dbReference type="SUPFAM" id="SSF48371">
    <property type="entry name" value="ARM repeat"/>
    <property type="match status" value="1"/>
</dbReference>
<dbReference type="SUPFAM" id="SSF49562">
    <property type="entry name" value="C2 domain (Calcium/lipid-binding domain, CaLB)"/>
    <property type="match status" value="2"/>
</dbReference>
<evidence type="ECO:0000259" key="10">
    <source>
        <dbReference type="PROSITE" id="PS50004"/>
    </source>
</evidence>
<feature type="domain" description="PI3K/PI4K catalytic" evidence="12">
    <location>
        <begin position="1054"/>
        <end position="1332"/>
    </location>
</feature>
<dbReference type="InterPro" id="IPR000403">
    <property type="entry name" value="PI3/4_kinase_cat_dom"/>
</dbReference>
<feature type="domain" description="C2" evidence="10">
    <location>
        <begin position="1511"/>
        <end position="1634"/>
    </location>
</feature>
<feature type="region of interest" description="Disordered" evidence="9">
    <location>
        <begin position="230"/>
        <end position="316"/>
    </location>
</feature>
<evidence type="ECO:0000256" key="3">
    <source>
        <dbReference type="ARBA" id="ARBA00022777"/>
    </source>
</evidence>
<dbReference type="GO" id="GO:0043491">
    <property type="term" value="P:phosphatidylinositol 3-kinase/protein kinase B signal transduction"/>
    <property type="evidence" value="ECO:0007669"/>
    <property type="project" value="TreeGrafter"/>
</dbReference>
<dbReference type="PROSITE" id="PS50290">
    <property type="entry name" value="PI3_4_KINASE_3"/>
    <property type="match status" value="1"/>
</dbReference>
<comment type="catalytic activity">
    <reaction evidence="6">
        <text>a 1,2-diacyl-sn-glycero-3-phospho-(1D-myo-inositol) + ATP = a 1,2-diacyl-sn-glycero-3-phospho-(1D-myo-inositol-3-phosphate) + ADP + H(+)</text>
        <dbReference type="Rhea" id="RHEA:12709"/>
        <dbReference type="ChEBI" id="CHEBI:15378"/>
        <dbReference type="ChEBI" id="CHEBI:30616"/>
        <dbReference type="ChEBI" id="CHEBI:57880"/>
        <dbReference type="ChEBI" id="CHEBI:58088"/>
        <dbReference type="ChEBI" id="CHEBI:456216"/>
        <dbReference type="EC" id="2.7.1.137"/>
    </reaction>
    <physiologicalReaction direction="left-to-right" evidence="6">
        <dbReference type="Rhea" id="RHEA:12710"/>
    </physiologicalReaction>
</comment>
<dbReference type="InterPro" id="IPR015433">
    <property type="entry name" value="PI3/4_kinase"/>
</dbReference>
<dbReference type="GO" id="GO:0048015">
    <property type="term" value="P:phosphatidylinositol-mediated signaling"/>
    <property type="evidence" value="ECO:0007669"/>
    <property type="project" value="TreeGrafter"/>
</dbReference>
<dbReference type="InterPro" id="IPR018936">
    <property type="entry name" value="PI3/4_kinase_CS"/>
</dbReference>
<dbReference type="Gene3D" id="2.60.40.150">
    <property type="entry name" value="C2 domain"/>
    <property type="match status" value="2"/>
</dbReference>
<dbReference type="GO" id="GO:0016303">
    <property type="term" value="F:1-phosphatidylinositol-3-kinase activity"/>
    <property type="evidence" value="ECO:0007669"/>
    <property type="project" value="UniProtKB-EC"/>
</dbReference>
<keyword evidence="2" id="KW-0547">Nucleotide-binding</keyword>
<feature type="compositionally biased region" description="Polar residues" evidence="9">
    <location>
        <begin position="107"/>
        <end position="117"/>
    </location>
</feature>
<dbReference type="Pfam" id="PF00168">
    <property type="entry name" value="C2"/>
    <property type="match status" value="1"/>
</dbReference>
<dbReference type="InterPro" id="IPR036940">
    <property type="entry name" value="PI3/4_kinase_cat_sf"/>
</dbReference>
<organism evidence="16 17">
    <name type="scientific">Acropora cervicornis</name>
    <name type="common">Staghorn coral</name>
    <dbReference type="NCBI Taxonomy" id="6130"/>
    <lineage>
        <taxon>Eukaryota</taxon>
        <taxon>Metazoa</taxon>
        <taxon>Cnidaria</taxon>
        <taxon>Anthozoa</taxon>
        <taxon>Hexacorallia</taxon>
        <taxon>Scleractinia</taxon>
        <taxon>Astrocoeniina</taxon>
        <taxon>Acroporidae</taxon>
        <taxon>Acropora</taxon>
    </lineage>
</organism>
<dbReference type="SMART" id="SM00239">
    <property type="entry name" value="C2"/>
    <property type="match status" value="1"/>
</dbReference>
<dbReference type="InterPro" id="IPR035892">
    <property type="entry name" value="C2_domain_sf"/>
</dbReference>
<dbReference type="SUPFAM" id="SSF64268">
    <property type="entry name" value="PX domain"/>
    <property type="match status" value="1"/>
</dbReference>
<dbReference type="Pfam" id="PF00787">
    <property type="entry name" value="PX"/>
    <property type="match status" value="1"/>
</dbReference>
<dbReference type="InterPro" id="IPR029071">
    <property type="entry name" value="Ubiquitin-like_domsf"/>
</dbReference>
<dbReference type="InterPro" id="IPR011009">
    <property type="entry name" value="Kinase-like_dom_sf"/>
</dbReference>
<reference evidence="16" key="1">
    <citation type="journal article" date="2023" name="G3 (Bethesda)">
        <title>Whole genome assembly and annotation of the endangered Caribbean coral Acropora cervicornis.</title>
        <authorList>
            <person name="Selwyn J.D."/>
            <person name="Vollmer S.V."/>
        </authorList>
    </citation>
    <scope>NUCLEOTIDE SEQUENCE</scope>
    <source>
        <strain evidence="16">K2</strain>
    </source>
</reference>
<evidence type="ECO:0000256" key="6">
    <source>
        <dbReference type="ARBA" id="ARBA00023985"/>
    </source>
</evidence>
<dbReference type="PANTHER" id="PTHR10048">
    <property type="entry name" value="PHOSPHATIDYLINOSITOL KINASE"/>
    <property type="match status" value="1"/>
</dbReference>
<evidence type="ECO:0000256" key="1">
    <source>
        <dbReference type="ARBA" id="ARBA00022679"/>
    </source>
</evidence>
<sequence>MANLGNLMSFSSDEEDGVSTSSQPSWIDFLSSQFGGSSLAESSRLSADVPPFDSHQSINGVTDSKYSDRFAQVVKMETRSQHSSLFVGGESSKCVDRSSEFPAAIRETNSLNQQARKSSPPRSPAKVRNKIMQFPQDGFSNYHDAFRPPSEMLDSERSSNNSDSNGLEMSARPPSFTSNLFVTLENRHDDPSLQGVSQSIASTTSSNSSSEHPYGSISLKLKSEFSAKENEEEILHGGKSSSDDFFPSGVTENSNLARPTRPLTVKLPDRQSRKRSGYHQRDSTRSQPVPTHKPRSPRMSNRSFSSPSPDSNIARGVMSTDPKAKLLFYGDGLFEVAKERDEEAAAFSVMMSQLRSNFLWDDDTNPGHVISPTVPYDYETFPRFTEARMAIYSKGRHDTLKFVFNAHSRVSKIIELALSCFLDDGKSINGSQPSAYVLKVCGRAEYLQANDVLIQYGYVQGCVKFGSEVELVLLPTWEISRQLVRTEEDDLDDSLPRSYKDFFDCPVNTAVSKYGLTVLLEAFNDELVRLVEATTSTSDRRFEPSRVIQAVKAICATLASVETEEVINSVQMLKNLQNDIPPGRMIPDQESVYDALLKLQEAVLLLVEMYCDAFDTAFVPTRADRPKLAGSIEVTAMTDNLRIHVAFANRLPLSWKQDFDRYEVQCGIYYGGRLSCPVEVTQPRKIAKHFFDQLRWDEWLQFKIQVRQLPRESRLCLTLYGFSPVAKGNSSNPVRTPLGWVAVPLFNFKGLLVSGTQLLGLWPEDTANPVGSCTSNLLHPSSVILQVEFERYLADIVFPDFESNGLSVYDETDRCEPHDSTTEVYKQILERDRFSELKPEEKELLWDHRYYCMSVPKALPLILSAAPSWEYQYLPVIYGLLSSWAPLKPVDAMELLKVSFPDIRVRATAVEWLEGLVDDELCDYLPQLVQALKYEIYHDSSLIQFLVRRALGSVRVMHYLFWYLKDTISDPQFGQRFQIILGGLLSICGNAQRCEFTRQDEVLADLTHVAVQVKNAKDSSRTNILQQELAVVAANMFTSVRLPVDPSYEVKGVDLTSCDYFNSNSAPLKLIFKNADQFGEDVHAMLKIGDDLRQDKMVMQLVGIMNKIWLRDGIDLKMITYKCVATGVGMGMVEIVKESATLREIHTELGLTGSFKDEPIARWIQKYNPGEESYYRAVENFTASCAGYCVATYVLGIGDRHNDNIMIKKSGHLFHIDFAKILGNAQMFGSFRRDRAPFVLTPDMAFVINGGYEPSSRFQDFVDLCCMAFNVIRRHSNLLLNLLSLMLNSGISCLSKIDDLKYIRDSLLPGCSDVEATTTFTRLIKSSLSSWFTQVNFFIHNVAQIRDVSQLRRPAAVDNSSSVLSFVRGTYSVDTDGLIDSARVVDFQKRYNPEKYYIYLVNICRDGVEEPSFVFRRFRHFHELHLKLTQAFPEITLPRLPSKIYIGRSQIRAVAERRRNELDHYIRHLLMMPTEISESELLYTFLHARQQDKGDASSFSVRLLPEEKRNRERPIGGKVKLLIRHECEALSVSVMHVKELSPRNQTSPADPYVKLYLLPDPVKATKLKTRIARKTLNPTFNETLVYNMSEWDVRERILQVTVLDHDYVGENEFLGGVLIDLSQIDLKTSTASWYTLTDIRKPR</sequence>
<dbReference type="SUPFAM" id="SSF54236">
    <property type="entry name" value="Ubiquitin-like"/>
    <property type="match status" value="1"/>
</dbReference>
<dbReference type="Gene3D" id="3.10.20.770">
    <property type="match status" value="1"/>
</dbReference>
<evidence type="ECO:0000256" key="9">
    <source>
        <dbReference type="SAM" id="MobiDB-lite"/>
    </source>
</evidence>
<dbReference type="PANTHER" id="PTHR10048:SF14">
    <property type="entry name" value="LD28067P"/>
    <property type="match status" value="1"/>
</dbReference>
<dbReference type="InterPro" id="IPR000008">
    <property type="entry name" value="C2_dom"/>
</dbReference>
<dbReference type="Gene3D" id="3.30.1520.10">
    <property type="entry name" value="Phox-like domain"/>
    <property type="match status" value="1"/>
</dbReference>